<dbReference type="Pfam" id="PF17762">
    <property type="entry name" value="HTH_ParB"/>
    <property type="match status" value="1"/>
</dbReference>
<dbReference type="EMBL" id="NVUS01000027">
    <property type="protein sequence ID" value="PCI97731.1"/>
    <property type="molecule type" value="Genomic_DNA"/>
</dbReference>
<dbReference type="InterPro" id="IPR036086">
    <property type="entry name" value="ParB/Sulfiredoxin_sf"/>
</dbReference>
<evidence type="ECO:0000256" key="2">
    <source>
        <dbReference type="ARBA" id="ARBA00022829"/>
    </source>
</evidence>
<dbReference type="Gene3D" id="3.90.1530.30">
    <property type="match status" value="1"/>
</dbReference>
<dbReference type="GO" id="GO:0045881">
    <property type="term" value="P:positive regulation of sporulation resulting in formation of a cellular spore"/>
    <property type="evidence" value="ECO:0007669"/>
    <property type="project" value="TreeGrafter"/>
</dbReference>
<sequence>MADNKSNRRLGRGLDALLGDSQTFLDHENDANEQKTLNVEQIGPNRYNPRKHFSEDELADLANSIKEKGVLQPILIRVVADREYIYEIVAGERRWRASKQAGKNSIPTIIVDLNDKEALEVAIIENVQRENLSAIEEAVGLGQLIEQFEYTQDDVAKVIGKSRSYVTNILRLLKLPVEIKEMVEMGKISAGHARALLGRKNAVALAGRIIDEDISVRGIEDLVREQEGRAETKASAKRMTEDKVVKVKSAQTIALEHKLSEAVGGIVTVDYNDNGKGYIKLQFGSLDQFEDIIKRLGI</sequence>
<dbReference type="AlphaFoldDB" id="A0A2A4YSM3"/>
<dbReference type="GO" id="GO:0003677">
    <property type="term" value="F:DNA binding"/>
    <property type="evidence" value="ECO:0007669"/>
    <property type="project" value="UniProtKB-KW"/>
</dbReference>
<dbReference type="PANTHER" id="PTHR33375">
    <property type="entry name" value="CHROMOSOME-PARTITIONING PROTEIN PARB-RELATED"/>
    <property type="match status" value="1"/>
</dbReference>
<dbReference type="PANTHER" id="PTHR33375:SF1">
    <property type="entry name" value="CHROMOSOME-PARTITIONING PROTEIN PARB-RELATED"/>
    <property type="match status" value="1"/>
</dbReference>
<evidence type="ECO:0000259" key="5">
    <source>
        <dbReference type="SMART" id="SM00470"/>
    </source>
</evidence>
<comment type="caution">
    <text evidence="6">The sequence shown here is derived from an EMBL/GenBank/DDBJ whole genome shotgun (WGS) entry which is preliminary data.</text>
</comment>
<dbReference type="InterPro" id="IPR003115">
    <property type="entry name" value="ParB_N"/>
</dbReference>
<keyword evidence="3" id="KW-0238">DNA-binding</keyword>
<protein>
    <submittedName>
        <fullName evidence="6">Chromosome partitioning protein ParB</fullName>
    </submittedName>
</protein>
<dbReference type="Pfam" id="PF23552">
    <property type="entry name" value="ParB_C"/>
    <property type="match status" value="1"/>
</dbReference>
<dbReference type="InterPro" id="IPR057240">
    <property type="entry name" value="ParB_dimer_C"/>
</dbReference>
<proteinExistence type="inferred from homology"/>
<keyword evidence="2" id="KW-0159">Chromosome partition</keyword>
<comment type="function">
    <text evidence="4">Involved in chromosome partition. Localize to both poles of the predivisional cell following completion of DNA replication. Binds to the DNA origin of replication.</text>
</comment>
<dbReference type="Gene3D" id="1.10.10.2830">
    <property type="match status" value="1"/>
</dbReference>
<evidence type="ECO:0000313" key="6">
    <source>
        <dbReference type="EMBL" id="PCI97731.1"/>
    </source>
</evidence>
<organism evidence="6">
    <name type="scientific">OCS116 cluster bacterium</name>
    <dbReference type="NCBI Taxonomy" id="2030921"/>
    <lineage>
        <taxon>Bacteria</taxon>
        <taxon>Pseudomonadati</taxon>
        <taxon>Pseudomonadota</taxon>
        <taxon>Alphaproteobacteria</taxon>
        <taxon>OCS116 cluster</taxon>
    </lineage>
</organism>
<dbReference type="SUPFAM" id="SSF110849">
    <property type="entry name" value="ParB/Sulfiredoxin"/>
    <property type="match status" value="1"/>
</dbReference>
<reference key="1">
    <citation type="submission" date="2017-08" db="EMBL/GenBank/DDBJ databases">
        <title>A dynamic microbial community with high functional redundancy inhabits the cold, oxic subseafloor aquifer.</title>
        <authorList>
            <person name="Tully B.J."/>
            <person name="Wheat C.G."/>
            <person name="Glazer B.T."/>
            <person name="Huber J.A."/>
        </authorList>
    </citation>
    <scope>NUCLEOTIDE SEQUENCE [LARGE SCALE GENOMIC DNA]</scope>
</reference>
<dbReference type="InterPro" id="IPR004437">
    <property type="entry name" value="ParB/RepB/Spo0J"/>
</dbReference>
<dbReference type="NCBIfam" id="TIGR00180">
    <property type="entry name" value="parB_part"/>
    <property type="match status" value="1"/>
</dbReference>
<feature type="domain" description="ParB-like N-terminal" evidence="5">
    <location>
        <begin position="35"/>
        <end position="127"/>
    </location>
</feature>
<dbReference type="FunFam" id="1.10.10.2830:FF:000001">
    <property type="entry name" value="Chromosome partitioning protein ParB"/>
    <property type="match status" value="1"/>
</dbReference>
<dbReference type="InterPro" id="IPR050336">
    <property type="entry name" value="Chromosome_partition/occlusion"/>
</dbReference>
<dbReference type="GO" id="GO:0007059">
    <property type="term" value="P:chromosome segregation"/>
    <property type="evidence" value="ECO:0007669"/>
    <property type="project" value="UniProtKB-KW"/>
</dbReference>
<evidence type="ECO:0000256" key="4">
    <source>
        <dbReference type="ARBA" id="ARBA00025472"/>
    </source>
</evidence>
<dbReference type="InterPro" id="IPR041468">
    <property type="entry name" value="HTH_ParB/Spo0J"/>
</dbReference>
<comment type="similarity">
    <text evidence="1">Belongs to the ParB family.</text>
</comment>
<dbReference type="CDD" id="cd16393">
    <property type="entry name" value="SPO0J_N"/>
    <property type="match status" value="1"/>
</dbReference>
<evidence type="ECO:0000256" key="1">
    <source>
        <dbReference type="ARBA" id="ARBA00006295"/>
    </source>
</evidence>
<evidence type="ECO:0000256" key="3">
    <source>
        <dbReference type="ARBA" id="ARBA00023125"/>
    </source>
</evidence>
<reference evidence="6" key="2">
    <citation type="journal article" date="2018" name="ISME J.">
        <title>A dynamic microbial community with high functional redundancy inhabits the cold, oxic subseafloor aquifer.</title>
        <authorList>
            <person name="Tully B.J."/>
            <person name="Wheat C.G."/>
            <person name="Glazer B.T."/>
            <person name="Huber J.A."/>
        </authorList>
    </citation>
    <scope>NUCLEOTIDE SEQUENCE</scope>
    <source>
        <strain evidence="6">NORP83</strain>
    </source>
</reference>
<name>A0A2A4YSM3_9PROT</name>
<accession>A0A2A4YSM3</accession>
<dbReference type="FunFam" id="3.90.1530.30:FF:000001">
    <property type="entry name" value="Chromosome partitioning protein ParB"/>
    <property type="match status" value="1"/>
</dbReference>
<gene>
    <name evidence="6" type="ORF">COB13_15145</name>
</gene>
<dbReference type="Pfam" id="PF02195">
    <property type="entry name" value="ParB_N"/>
    <property type="match status" value="1"/>
</dbReference>
<dbReference type="SMART" id="SM00470">
    <property type="entry name" value="ParB"/>
    <property type="match status" value="1"/>
</dbReference>
<dbReference type="GO" id="GO:0005694">
    <property type="term" value="C:chromosome"/>
    <property type="evidence" value="ECO:0007669"/>
    <property type="project" value="TreeGrafter"/>
</dbReference>